<evidence type="ECO:0000313" key="3">
    <source>
        <dbReference type="Proteomes" id="UP000183986"/>
    </source>
</evidence>
<dbReference type="InterPro" id="IPR043519">
    <property type="entry name" value="NT_sf"/>
</dbReference>
<dbReference type="EMBL" id="MPKY01000001">
    <property type="protein sequence ID" value="OJS99845.1"/>
    <property type="molecule type" value="Genomic_DNA"/>
</dbReference>
<reference evidence="2" key="1">
    <citation type="submission" date="2016-11" db="EMBL/GenBank/DDBJ databases">
        <title>Draft Genome Sequence of Marinobacter hydrocarbonoclasticus strain STW2, a polyaromatic aromatic hydrocarbon degrading and denitrifying bacterium from rhizosphere of Seagrass Enhalus acodoides.</title>
        <authorList>
            <person name="Ling J."/>
            <person name="Dong J."/>
        </authorList>
    </citation>
    <scope>NUCLEOTIDE SEQUENCE [LARGE SCALE GENOMIC DNA]</scope>
    <source>
        <strain evidence="2">STW2</strain>
    </source>
</reference>
<evidence type="ECO:0000313" key="2">
    <source>
        <dbReference type="EMBL" id="OJS99845.1"/>
    </source>
</evidence>
<protein>
    <recommendedName>
        <fullName evidence="1">Polymerase nucleotidyl transferase domain-containing protein</fullName>
    </recommendedName>
</protein>
<organism evidence="2 3">
    <name type="scientific">Marinobacter nauticus</name>
    <name type="common">Marinobacter hydrocarbonoclasticus</name>
    <name type="synonym">Marinobacter aquaeolei</name>
    <dbReference type="NCBI Taxonomy" id="2743"/>
    <lineage>
        <taxon>Bacteria</taxon>
        <taxon>Pseudomonadati</taxon>
        <taxon>Pseudomonadota</taxon>
        <taxon>Gammaproteobacteria</taxon>
        <taxon>Pseudomonadales</taxon>
        <taxon>Marinobacteraceae</taxon>
        <taxon>Marinobacter</taxon>
    </lineage>
</organism>
<sequence length="328" mass="37855">MYKHVLAGYPALLKANEFTERQLNKIRRALDSELQGSPYKDQITIVTVGSYGRGEASESSDLDLYILFNSDRDAEDVISSELSSIKRVLDSIVPNETGSTGTFGANVCIRFSDIQNNIGGKNDTNADITRRLLFLLEGTWLYGNKRFRSYRQDLLARYIKPSGSDGKLARFLLNDIIRYYRTIATDFEHKVSDQNKEWGLRQAKLRFSRKILYFSGILAVAETADLPQQQTLEKISDWFDYQGLERIYEAAPGLQQTRKVMELYEHFLAQISDPEIRQTLERLEKEERDNCPPYCELREKGVELSSVLTEWLKEQYPAEHQIHQALLF</sequence>
<dbReference type="Proteomes" id="UP000183986">
    <property type="component" value="Unassembled WGS sequence"/>
</dbReference>
<dbReference type="GO" id="GO:0016779">
    <property type="term" value="F:nucleotidyltransferase activity"/>
    <property type="evidence" value="ECO:0007669"/>
    <property type="project" value="InterPro"/>
</dbReference>
<comment type="caution">
    <text evidence="2">The sequence shown here is derived from an EMBL/GenBank/DDBJ whole genome shotgun (WGS) entry which is preliminary data.</text>
</comment>
<gene>
    <name evidence="2" type="ORF">BEE62_06940</name>
</gene>
<proteinExistence type="predicted"/>
<dbReference type="RefSeq" id="WP_072676814.1">
    <property type="nucleotide sequence ID" value="NZ_MPKY01000001.1"/>
</dbReference>
<dbReference type="Gene3D" id="3.30.460.10">
    <property type="entry name" value="Beta Polymerase, domain 2"/>
    <property type="match status" value="1"/>
</dbReference>
<dbReference type="InterPro" id="IPR002934">
    <property type="entry name" value="Polymerase_NTP_transf_dom"/>
</dbReference>
<dbReference type="Pfam" id="PF01909">
    <property type="entry name" value="NTP_transf_2"/>
    <property type="match status" value="1"/>
</dbReference>
<accession>A0A1M2UWX9</accession>
<dbReference type="SUPFAM" id="SSF81301">
    <property type="entry name" value="Nucleotidyltransferase"/>
    <property type="match status" value="1"/>
</dbReference>
<feature type="domain" description="Polymerase nucleotidyl transferase" evidence="1">
    <location>
        <begin position="25"/>
        <end position="93"/>
    </location>
</feature>
<name>A0A1M2UWX9_MARNT</name>
<keyword evidence="3" id="KW-1185">Reference proteome</keyword>
<dbReference type="AlphaFoldDB" id="A0A1M2UWX9"/>
<evidence type="ECO:0000259" key="1">
    <source>
        <dbReference type="Pfam" id="PF01909"/>
    </source>
</evidence>